<dbReference type="AlphaFoldDB" id="A0A6J6J2X5"/>
<protein>
    <submittedName>
        <fullName evidence="1">Unannotated protein</fullName>
    </submittedName>
</protein>
<dbReference type="EMBL" id="CAEZVT010000013">
    <property type="protein sequence ID" value="CAB4631005.1"/>
    <property type="molecule type" value="Genomic_DNA"/>
</dbReference>
<gene>
    <name evidence="1" type="ORF">UFOPK2131_00284</name>
</gene>
<evidence type="ECO:0000313" key="1">
    <source>
        <dbReference type="EMBL" id="CAB4631005.1"/>
    </source>
</evidence>
<name>A0A6J6J2X5_9ZZZZ</name>
<sequence>MVKTTPEAVEVVRDQLVPMELGIKEEKVVTDVPPQSPEHESFMQVVVVVPATRDLVEPGAQE</sequence>
<reference evidence="1" key="1">
    <citation type="submission" date="2020-05" db="EMBL/GenBank/DDBJ databases">
        <authorList>
            <person name="Chiriac C."/>
            <person name="Salcher M."/>
            <person name="Ghai R."/>
            <person name="Kavagutti S V."/>
        </authorList>
    </citation>
    <scope>NUCLEOTIDE SEQUENCE</scope>
</reference>
<proteinExistence type="predicted"/>
<organism evidence="1">
    <name type="scientific">freshwater metagenome</name>
    <dbReference type="NCBI Taxonomy" id="449393"/>
    <lineage>
        <taxon>unclassified sequences</taxon>
        <taxon>metagenomes</taxon>
        <taxon>ecological metagenomes</taxon>
    </lineage>
</organism>
<accession>A0A6J6J2X5</accession>